<gene>
    <name evidence="2" type="ORF">C445_16684</name>
    <name evidence="1" type="ORF">CHINAEXTREME_20690</name>
</gene>
<dbReference type="Proteomes" id="UP000186547">
    <property type="component" value="Plasmid pHLAJ5I"/>
</dbReference>
<dbReference type="EMBL" id="AOLZ01000062">
    <property type="protein sequence ID" value="EMA30161.1"/>
    <property type="molecule type" value="Genomic_DNA"/>
</dbReference>
<evidence type="ECO:0000313" key="2">
    <source>
        <dbReference type="EMBL" id="EMA30161.1"/>
    </source>
</evidence>
<reference evidence="1 4" key="1">
    <citation type="journal article" date="2011" name="J. Bacteriol.">
        <title>Genome sequence of Halobiforma lacisalsi AJ5, an extremely halophilic archaeon which harbors a bop gene.</title>
        <authorList>
            <person name="Jiang X."/>
            <person name="Wang S."/>
            <person name="Cheng H."/>
            <person name="Huo Y."/>
            <person name="Zhang X."/>
            <person name="Zhu X."/>
            <person name="Han X."/>
            <person name="Ni P."/>
            <person name="Wu M."/>
        </authorList>
    </citation>
    <scope>NUCLEOTIDE SEQUENCE [LARGE SCALE GENOMIC DNA]</scope>
    <source>
        <strain evidence="1 4">AJ5</strain>
        <plasmid evidence="1">pHLAJ5I</plasmid>
        <plasmid evidence="4">phlaj5i</plasmid>
    </source>
</reference>
<organism evidence="2 3">
    <name type="scientific">Natronobacterium lacisalsi AJ5</name>
    <dbReference type="NCBI Taxonomy" id="358396"/>
    <lineage>
        <taxon>Archaea</taxon>
        <taxon>Methanobacteriati</taxon>
        <taxon>Methanobacteriota</taxon>
        <taxon>Stenosarchaea group</taxon>
        <taxon>Halobacteria</taxon>
        <taxon>Halobacteriales</taxon>
        <taxon>Natrialbaceae</taxon>
        <taxon>Natronobacterium</taxon>
    </lineage>
</organism>
<evidence type="ECO:0000313" key="4">
    <source>
        <dbReference type="Proteomes" id="UP000186547"/>
    </source>
</evidence>
<name>M0L9B0_NATLA</name>
<evidence type="ECO:0000313" key="3">
    <source>
        <dbReference type="Proteomes" id="UP000011555"/>
    </source>
</evidence>
<dbReference type="EMBL" id="CP019286">
    <property type="protein sequence ID" value="APX00229.1"/>
    <property type="molecule type" value="Genomic_DNA"/>
</dbReference>
<dbReference type="GeneID" id="30923596"/>
<keyword evidence="3" id="KW-1185">Reference proteome</keyword>
<accession>M0L9B0</accession>
<geneLocation type="plasmid" evidence="1">
    <name>pHLAJ5I</name>
</geneLocation>
<sequence length="108" mass="12249">MTGLDPEKLETVKELLLEHRGRDNPISSREINEVIEVDSVGSFPKTRKYVRQVLYEEEIPVASGSNGYYVIEDQDELEEEISSIDRRIGILLNGVLPFVELRSTGVTK</sequence>
<reference evidence="2 3" key="2">
    <citation type="journal article" date="2014" name="PLoS Genet.">
        <title>Phylogenetically driven sequencing of extremely halophilic archaea reveals strategies for static and dynamic osmo-response.</title>
        <authorList>
            <person name="Becker E.A."/>
            <person name="Seitzer P.M."/>
            <person name="Tritt A."/>
            <person name="Larsen D."/>
            <person name="Krusor M."/>
            <person name="Yao A.I."/>
            <person name="Wu D."/>
            <person name="Madern D."/>
            <person name="Eisen J.A."/>
            <person name="Darling A.E."/>
            <person name="Facciotti M.T."/>
        </authorList>
    </citation>
    <scope>NUCLEOTIDE SEQUENCE [LARGE SCALE GENOMIC DNA]</scope>
    <source>
        <strain evidence="2 3">AJ5</strain>
    </source>
</reference>
<keyword evidence="1" id="KW-0614">Plasmid</keyword>
<dbReference type="AlphaFoldDB" id="M0L9B0"/>
<reference evidence="1" key="3">
    <citation type="submission" date="2017-01" db="EMBL/GenBank/DDBJ databases">
        <authorList>
            <person name="Mah S.A."/>
            <person name="Swanson W.J."/>
            <person name="Moy G.W."/>
            <person name="Vacquier V.D."/>
        </authorList>
    </citation>
    <scope>NUCLEOTIDE SEQUENCE</scope>
    <source>
        <strain evidence="1">AJ5</strain>
        <plasmid evidence="1">pHLAJ5I</plasmid>
    </source>
</reference>
<evidence type="ECO:0000313" key="1">
    <source>
        <dbReference type="EMBL" id="APX00229.1"/>
    </source>
</evidence>
<geneLocation type="plasmid" evidence="4">
    <name>phlaj5i</name>
</geneLocation>
<dbReference type="KEGG" id="hlc:CHINAEXTREME20690"/>
<proteinExistence type="predicted"/>
<protein>
    <submittedName>
        <fullName evidence="2">Uncharacterized protein</fullName>
    </submittedName>
</protein>
<dbReference type="Proteomes" id="UP000011555">
    <property type="component" value="Unassembled WGS sequence"/>
</dbReference>
<dbReference type="eggNOG" id="ENOG502N65W">
    <property type="taxonomic scope" value="Archaea"/>
</dbReference>
<dbReference type="RefSeq" id="WP_007143033.1">
    <property type="nucleotide sequence ID" value="NZ_AOLZ01000062.1"/>
</dbReference>